<reference evidence="2" key="1">
    <citation type="journal article" date="2011" name="Nat. Biotechnol.">
        <title>The genomic sequence of the Chinese hamster ovary (CHO)-K1 cell line.</title>
        <authorList>
            <person name="Xu X."/>
            <person name="Nagarajan H."/>
            <person name="Lewis N.E."/>
            <person name="Pan S."/>
            <person name="Cai Z."/>
            <person name="Liu X."/>
            <person name="Chen W."/>
            <person name="Xie M."/>
            <person name="Wang W."/>
            <person name="Hammond S."/>
            <person name="Andersen M.R."/>
            <person name="Neff N."/>
            <person name="Passarelli B."/>
            <person name="Koh W."/>
            <person name="Fan H.C."/>
            <person name="Wang J."/>
            <person name="Gui Y."/>
            <person name="Lee K.H."/>
            <person name="Betenbaugh M.J."/>
            <person name="Quake S.R."/>
            <person name="Famili I."/>
            <person name="Palsson B.O."/>
            <person name="Wang J."/>
        </authorList>
    </citation>
    <scope>NUCLEOTIDE SEQUENCE [LARGE SCALE GENOMIC DNA]</scope>
    <source>
        <strain evidence="2">CHO K1 cell line</strain>
    </source>
</reference>
<dbReference type="AlphaFoldDB" id="G3HFX5"/>
<dbReference type="Proteomes" id="UP000001075">
    <property type="component" value="Unassembled WGS sequence"/>
</dbReference>
<dbReference type="InParanoid" id="G3HFX5"/>
<sequence length="73" mass="8290">MDCAPPTPDPSSIKLFHLMLNFHQLRNSVCRMNLSSYEGVCVDKVYMYGYSLQLALDLFVFPVNSGTVRLLMT</sequence>
<protein>
    <submittedName>
        <fullName evidence="1">Uncharacterized protein</fullName>
    </submittedName>
</protein>
<proteinExistence type="predicted"/>
<name>G3HFX5_CRIGR</name>
<evidence type="ECO:0000313" key="1">
    <source>
        <dbReference type="EMBL" id="EGV91825.1"/>
    </source>
</evidence>
<dbReference type="EMBL" id="JH000339">
    <property type="protein sequence ID" value="EGV91825.1"/>
    <property type="molecule type" value="Genomic_DNA"/>
</dbReference>
<dbReference type="GlyGen" id="G3HFX5">
    <property type="glycosylation" value="1 site"/>
</dbReference>
<organism evidence="1 2">
    <name type="scientific">Cricetulus griseus</name>
    <name type="common">Chinese hamster</name>
    <name type="synonym">Cricetulus barabensis griseus</name>
    <dbReference type="NCBI Taxonomy" id="10029"/>
    <lineage>
        <taxon>Eukaryota</taxon>
        <taxon>Metazoa</taxon>
        <taxon>Chordata</taxon>
        <taxon>Craniata</taxon>
        <taxon>Vertebrata</taxon>
        <taxon>Euteleostomi</taxon>
        <taxon>Mammalia</taxon>
        <taxon>Eutheria</taxon>
        <taxon>Euarchontoglires</taxon>
        <taxon>Glires</taxon>
        <taxon>Rodentia</taxon>
        <taxon>Myomorpha</taxon>
        <taxon>Muroidea</taxon>
        <taxon>Cricetidae</taxon>
        <taxon>Cricetinae</taxon>
        <taxon>Cricetulus</taxon>
    </lineage>
</organism>
<evidence type="ECO:0000313" key="2">
    <source>
        <dbReference type="Proteomes" id="UP000001075"/>
    </source>
</evidence>
<accession>G3HFX5</accession>
<gene>
    <name evidence="1" type="ORF">I79_009492</name>
</gene>